<evidence type="ECO:0000313" key="8">
    <source>
        <dbReference type="EMBL" id="MFC0199559.1"/>
    </source>
</evidence>
<proteinExistence type="inferred from homology"/>
<dbReference type="InterPro" id="IPR012094">
    <property type="entry name" value="tRNA_Ile_lys_synt"/>
</dbReference>
<dbReference type="Proteomes" id="UP001589795">
    <property type="component" value="Unassembled WGS sequence"/>
</dbReference>
<evidence type="ECO:0000256" key="3">
    <source>
        <dbReference type="ARBA" id="ARBA00022741"/>
    </source>
</evidence>
<keyword evidence="6" id="KW-0963">Cytoplasm</keyword>
<dbReference type="SUPFAM" id="SSF52402">
    <property type="entry name" value="Adenine nucleotide alpha hydrolases-like"/>
    <property type="match status" value="1"/>
</dbReference>
<comment type="subcellular location">
    <subcellularLocation>
        <location evidence="6">Cytoplasm</location>
    </subcellularLocation>
</comment>
<comment type="catalytic activity">
    <reaction evidence="5 6">
        <text>cytidine(34) in tRNA(Ile2) + L-lysine + ATP = lysidine(34) in tRNA(Ile2) + AMP + diphosphate + H(+)</text>
        <dbReference type="Rhea" id="RHEA:43744"/>
        <dbReference type="Rhea" id="RHEA-COMP:10625"/>
        <dbReference type="Rhea" id="RHEA-COMP:10670"/>
        <dbReference type="ChEBI" id="CHEBI:15378"/>
        <dbReference type="ChEBI" id="CHEBI:30616"/>
        <dbReference type="ChEBI" id="CHEBI:32551"/>
        <dbReference type="ChEBI" id="CHEBI:33019"/>
        <dbReference type="ChEBI" id="CHEBI:82748"/>
        <dbReference type="ChEBI" id="CHEBI:83665"/>
        <dbReference type="ChEBI" id="CHEBI:456215"/>
        <dbReference type="EC" id="6.3.4.19"/>
    </reaction>
</comment>
<organism evidence="8 9">
    <name type="scientific">Paracoccus rhizosphaerae</name>
    <dbReference type="NCBI Taxonomy" id="1133347"/>
    <lineage>
        <taxon>Bacteria</taxon>
        <taxon>Pseudomonadati</taxon>
        <taxon>Pseudomonadota</taxon>
        <taxon>Alphaproteobacteria</taxon>
        <taxon>Rhodobacterales</taxon>
        <taxon>Paracoccaceae</taxon>
        <taxon>Paracoccus</taxon>
    </lineage>
</organism>
<dbReference type="CDD" id="cd01992">
    <property type="entry name" value="TilS_N"/>
    <property type="match status" value="1"/>
</dbReference>
<dbReference type="PANTHER" id="PTHR43033:SF1">
    <property type="entry name" value="TRNA(ILE)-LYSIDINE SYNTHASE-RELATED"/>
    <property type="match status" value="1"/>
</dbReference>
<dbReference type="Pfam" id="PF01171">
    <property type="entry name" value="ATP_bind_3"/>
    <property type="match status" value="1"/>
</dbReference>
<dbReference type="RefSeq" id="WP_265506524.1">
    <property type="nucleotide sequence ID" value="NZ_JAOTBE010000013.1"/>
</dbReference>
<keyword evidence="2 6" id="KW-0819">tRNA processing</keyword>
<keyword evidence="9" id="KW-1185">Reference proteome</keyword>
<gene>
    <name evidence="6 8" type="primary">tilS</name>
    <name evidence="8" type="ORF">ACFFIZ_04325</name>
</gene>
<dbReference type="EMBL" id="JBHLWQ010000045">
    <property type="protein sequence ID" value="MFC0199559.1"/>
    <property type="molecule type" value="Genomic_DNA"/>
</dbReference>
<feature type="domain" description="tRNA(Ile)-lysidine/2-thiocytidine synthase N-terminal" evidence="7">
    <location>
        <begin position="24"/>
        <end position="199"/>
    </location>
</feature>
<dbReference type="InterPro" id="IPR014729">
    <property type="entry name" value="Rossmann-like_a/b/a_fold"/>
</dbReference>
<dbReference type="Gene3D" id="3.40.50.620">
    <property type="entry name" value="HUPs"/>
    <property type="match status" value="1"/>
</dbReference>
<dbReference type="NCBIfam" id="TIGR02432">
    <property type="entry name" value="lysidine_TilS_N"/>
    <property type="match status" value="1"/>
</dbReference>
<name>A0ABV6CFP3_9RHOB</name>
<keyword evidence="4 6" id="KW-0067">ATP-binding</keyword>
<sequence length="408" mass="43547">MTGDPAAGVRAALDRLAGDLPALGLAVSGGGDSIALMHIAADWARGRRLAVATVDHGLREGSAAEAQAVAQAAERLSLPHRVLRWQRDGDGGNLMAEAREARLKLLAAWASDSDLPAVALGHTADDVAETLIMRLARGSGIDGLAAMAEWRDAFGMRWLRPMLSAGRADLRDWLGGQRIAWIDDPSNENTDFDRVRVRRAIAALGLDVAGLARSAAHIAEARDAVADFALLASGDVAADRGSLSLPRGPFRDAPAEVRRRLLVAACRWVTGAAYPPRRTALLHAMHGVMAQTRVTVDGAMILTDRDRLRIIREPAAALRAGAATGAVWDRRWRILDLPHGHHVSALGYDALPSTGWRSSGLSRDEAAASPAIWSGTDLVAAPALHNDHAAVIRPLRHVADFRRLVKAH</sequence>
<dbReference type="InterPro" id="IPR012795">
    <property type="entry name" value="tRNA_Ile_lys_synt_N"/>
</dbReference>
<evidence type="ECO:0000256" key="5">
    <source>
        <dbReference type="ARBA" id="ARBA00048539"/>
    </source>
</evidence>
<comment type="function">
    <text evidence="6">Ligates lysine onto the cytidine present at position 34 of the AUA codon-specific tRNA(Ile) that contains the anticodon CAU, in an ATP-dependent manner. Cytidine is converted to lysidine, thus changing the amino acid specificity of the tRNA from methionine to isoleucine.</text>
</comment>
<comment type="similarity">
    <text evidence="6">Belongs to the tRNA(Ile)-lysidine synthase family.</text>
</comment>
<reference evidence="8 9" key="1">
    <citation type="submission" date="2024-09" db="EMBL/GenBank/DDBJ databases">
        <authorList>
            <person name="Sun Q."/>
            <person name="Mori K."/>
        </authorList>
    </citation>
    <scope>NUCLEOTIDE SEQUENCE [LARGE SCALE GENOMIC DNA]</scope>
    <source>
        <strain evidence="8 9">CCM 7904</strain>
    </source>
</reference>
<dbReference type="InterPro" id="IPR011063">
    <property type="entry name" value="TilS/TtcA_N"/>
</dbReference>
<dbReference type="EC" id="6.3.4.19" evidence="6"/>
<evidence type="ECO:0000259" key="7">
    <source>
        <dbReference type="Pfam" id="PF01171"/>
    </source>
</evidence>
<dbReference type="PANTHER" id="PTHR43033">
    <property type="entry name" value="TRNA(ILE)-LYSIDINE SYNTHASE-RELATED"/>
    <property type="match status" value="1"/>
</dbReference>
<accession>A0ABV6CFP3</accession>
<protein>
    <recommendedName>
        <fullName evidence="6">tRNA(Ile)-lysidine synthase</fullName>
        <ecNumber evidence="6">6.3.4.19</ecNumber>
    </recommendedName>
    <alternativeName>
        <fullName evidence="6">tRNA(Ile)-2-lysyl-cytidine synthase</fullName>
    </alternativeName>
    <alternativeName>
        <fullName evidence="6">tRNA(Ile)-lysidine synthetase</fullName>
    </alternativeName>
</protein>
<dbReference type="HAMAP" id="MF_01161">
    <property type="entry name" value="tRNA_Ile_lys_synt"/>
    <property type="match status" value="1"/>
</dbReference>
<comment type="domain">
    <text evidence="6">The N-terminal region contains the highly conserved SGGXDS motif, predicted to be a P-loop motif involved in ATP binding.</text>
</comment>
<dbReference type="GO" id="GO:0032267">
    <property type="term" value="F:tRNA(Ile)-lysidine synthase activity"/>
    <property type="evidence" value="ECO:0007669"/>
    <property type="project" value="UniProtKB-EC"/>
</dbReference>
<evidence type="ECO:0000256" key="6">
    <source>
        <dbReference type="HAMAP-Rule" id="MF_01161"/>
    </source>
</evidence>
<evidence type="ECO:0000313" key="9">
    <source>
        <dbReference type="Proteomes" id="UP001589795"/>
    </source>
</evidence>
<keyword evidence="3 6" id="KW-0547">Nucleotide-binding</keyword>
<keyword evidence="1 6" id="KW-0436">Ligase</keyword>
<comment type="caution">
    <text evidence="8">The sequence shown here is derived from an EMBL/GenBank/DDBJ whole genome shotgun (WGS) entry which is preliminary data.</text>
</comment>
<evidence type="ECO:0000256" key="1">
    <source>
        <dbReference type="ARBA" id="ARBA00022598"/>
    </source>
</evidence>
<feature type="binding site" evidence="6">
    <location>
        <begin position="28"/>
        <end position="33"/>
    </location>
    <ligand>
        <name>ATP</name>
        <dbReference type="ChEBI" id="CHEBI:30616"/>
    </ligand>
</feature>
<evidence type="ECO:0000256" key="4">
    <source>
        <dbReference type="ARBA" id="ARBA00022840"/>
    </source>
</evidence>
<evidence type="ECO:0000256" key="2">
    <source>
        <dbReference type="ARBA" id="ARBA00022694"/>
    </source>
</evidence>